<keyword evidence="3 7" id="KW-0863">Zinc-finger</keyword>
<dbReference type="Pfam" id="PF13662">
    <property type="entry name" value="Toprim_4"/>
    <property type="match status" value="1"/>
</dbReference>
<gene>
    <name evidence="7" type="primary">recR</name>
    <name evidence="9" type="ORF">J2S72_000433</name>
</gene>
<keyword evidence="10" id="KW-1185">Reference proteome</keyword>
<dbReference type="InterPro" id="IPR015967">
    <property type="entry name" value="Rcmb_RecR_Znf"/>
</dbReference>
<evidence type="ECO:0000256" key="3">
    <source>
        <dbReference type="ARBA" id="ARBA00022771"/>
    </source>
</evidence>
<keyword evidence="2 7" id="KW-0227">DNA damage</keyword>
<comment type="caution">
    <text evidence="9">The sequence shown here is derived from an EMBL/GenBank/DDBJ whole genome shotgun (WGS) entry which is preliminary data.</text>
</comment>
<keyword evidence="4 7" id="KW-0862">Zinc</keyword>
<proteinExistence type="inferred from homology"/>
<keyword evidence="5 7" id="KW-0233">DNA recombination</keyword>
<dbReference type="CDD" id="cd00080">
    <property type="entry name" value="H3TH_StructSpec-5'-nucleases"/>
    <property type="match status" value="1"/>
</dbReference>
<dbReference type="Gene3D" id="1.10.8.420">
    <property type="entry name" value="RecR Domain 1"/>
    <property type="match status" value="1"/>
</dbReference>
<feature type="zinc finger region" description="C4-type" evidence="7">
    <location>
        <begin position="56"/>
        <end position="71"/>
    </location>
</feature>
<dbReference type="Gene3D" id="6.10.250.240">
    <property type="match status" value="1"/>
</dbReference>
<dbReference type="HAMAP" id="MF_00017">
    <property type="entry name" value="RecR"/>
    <property type="match status" value="1"/>
</dbReference>
<evidence type="ECO:0000256" key="2">
    <source>
        <dbReference type="ARBA" id="ARBA00022763"/>
    </source>
</evidence>
<dbReference type="Gene3D" id="3.40.1360.10">
    <property type="match status" value="1"/>
</dbReference>
<dbReference type="RefSeq" id="WP_023055512.1">
    <property type="nucleotide sequence ID" value="NZ_JAUSTN010000002.1"/>
</dbReference>
<comment type="similarity">
    <text evidence="7">Belongs to the RecR family.</text>
</comment>
<dbReference type="InterPro" id="IPR023627">
    <property type="entry name" value="Rcmb_RecR"/>
</dbReference>
<feature type="domain" description="Toprim" evidence="8">
    <location>
        <begin position="79"/>
        <end position="174"/>
    </location>
</feature>
<evidence type="ECO:0000313" key="10">
    <source>
        <dbReference type="Proteomes" id="UP001236559"/>
    </source>
</evidence>
<reference evidence="9 10" key="1">
    <citation type="submission" date="2023-07" db="EMBL/GenBank/DDBJ databases">
        <title>Genomic Encyclopedia of Type Strains, Phase IV (KMG-IV): sequencing the most valuable type-strain genomes for metagenomic binning, comparative biology and taxonomic classification.</title>
        <authorList>
            <person name="Goeker M."/>
        </authorList>
    </citation>
    <scope>NUCLEOTIDE SEQUENCE [LARGE SCALE GENOMIC DNA]</scope>
    <source>
        <strain evidence="9 10">DSM 22616</strain>
    </source>
</reference>
<evidence type="ECO:0000256" key="6">
    <source>
        <dbReference type="ARBA" id="ARBA00023204"/>
    </source>
</evidence>
<dbReference type="CDD" id="cd01025">
    <property type="entry name" value="TOPRIM_recR"/>
    <property type="match status" value="1"/>
</dbReference>
<evidence type="ECO:0000313" key="9">
    <source>
        <dbReference type="EMBL" id="MDQ0274425.1"/>
    </source>
</evidence>
<dbReference type="InterPro" id="IPR006171">
    <property type="entry name" value="TOPRIM_dom"/>
</dbReference>
<dbReference type="Gene3D" id="3.30.60.80">
    <property type="match status" value="1"/>
</dbReference>
<evidence type="ECO:0000259" key="8">
    <source>
        <dbReference type="PROSITE" id="PS50880"/>
    </source>
</evidence>
<dbReference type="PROSITE" id="PS01300">
    <property type="entry name" value="RECR"/>
    <property type="match status" value="1"/>
</dbReference>
<dbReference type="Pfam" id="PF21175">
    <property type="entry name" value="RecR_C"/>
    <property type="match status" value="1"/>
</dbReference>
<evidence type="ECO:0000256" key="4">
    <source>
        <dbReference type="ARBA" id="ARBA00022833"/>
    </source>
</evidence>
<dbReference type="PANTHER" id="PTHR30446:SF0">
    <property type="entry name" value="RECOMBINATION PROTEIN RECR"/>
    <property type="match status" value="1"/>
</dbReference>
<sequence>MSQKPIEELINELSGLPGIGEKTAQRLAYYILDLDEINVKKLSDSIINAKLNTKRCSICCNFTDGDPCSICSDLNRDSSTICIVEYPKDVLAMERTGAYHGLYHVLHGTIKPLRGVSPDDLTISELIKRLSNPEIKEIIVATNPTTDGDTTAMYLKRLLSPLGIKTTRIAYGIPVGGDLQYYDEVTISTALNNRQEI</sequence>
<dbReference type="SUPFAM" id="SSF111304">
    <property type="entry name" value="Recombination protein RecR"/>
    <property type="match status" value="1"/>
</dbReference>
<evidence type="ECO:0000256" key="7">
    <source>
        <dbReference type="HAMAP-Rule" id="MF_00017"/>
    </source>
</evidence>
<evidence type="ECO:0000256" key="1">
    <source>
        <dbReference type="ARBA" id="ARBA00022723"/>
    </source>
</evidence>
<dbReference type="SMART" id="SM00493">
    <property type="entry name" value="TOPRIM"/>
    <property type="match status" value="1"/>
</dbReference>
<dbReference type="Pfam" id="PF21176">
    <property type="entry name" value="RecR_HhH"/>
    <property type="match status" value="1"/>
</dbReference>
<dbReference type="PANTHER" id="PTHR30446">
    <property type="entry name" value="RECOMBINATION PROTEIN RECR"/>
    <property type="match status" value="1"/>
</dbReference>
<dbReference type="PROSITE" id="PS50880">
    <property type="entry name" value="TOPRIM"/>
    <property type="match status" value="1"/>
</dbReference>
<evidence type="ECO:0000256" key="5">
    <source>
        <dbReference type="ARBA" id="ARBA00023172"/>
    </source>
</evidence>
<dbReference type="InterPro" id="IPR034137">
    <property type="entry name" value="TOPRIM_RecR"/>
</dbReference>
<comment type="function">
    <text evidence="7">May play a role in DNA repair. It seems to be involved in an RecBC-independent recombinational process of DNA repair. It may act with RecF and RecO.</text>
</comment>
<dbReference type="Pfam" id="PF02132">
    <property type="entry name" value="RecR_ZnF"/>
    <property type="match status" value="1"/>
</dbReference>
<organism evidence="9 10">
    <name type="scientific">Peptoniphilus koenoeneniae</name>
    <dbReference type="NCBI Taxonomy" id="507751"/>
    <lineage>
        <taxon>Bacteria</taxon>
        <taxon>Bacillati</taxon>
        <taxon>Bacillota</taxon>
        <taxon>Tissierellia</taxon>
        <taxon>Tissierellales</taxon>
        <taxon>Peptoniphilaceae</taxon>
        <taxon>Peptoniphilus</taxon>
    </lineage>
</organism>
<dbReference type="InterPro" id="IPR000093">
    <property type="entry name" value="DNA_Rcmb_RecR"/>
</dbReference>
<keyword evidence="6 7" id="KW-0234">DNA repair</keyword>
<keyword evidence="1 7" id="KW-0479">Metal-binding</keyword>
<accession>A0ABU0ATU2</accession>
<dbReference type="EMBL" id="JAUSTN010000002">
    <property type="protein sequence ID" value="MDQ0274425.1"/>
    <property type="molecule type" value="Genomic_DNA"/>
</dbReference>
<protein>
    <recommendedName>
        <fullName evidence="7">Recombination protein RecR</fullName>
    </recommendedName>
</protein>
<dbReference type="Proteomes" id="UP001236559">
    <property type="component" value="Unassembled WGS sequence"/>
</dbReference>
<dbReference type="NCBIfam" id="TIGR00615">
    <property type="entry name" value="recR"/>
    <property type="match status" value="1"/>
</dbReference>
<name>A0ABU0ATU2_9FIRM</name>